<reference evidence="2" key="1">
    <citation type="journal article" date="2012" name="Science">
        <title>The Paleozoic origin of enzymatic lignin decomposition reconstructed from 31 fungal genomes.</title>
        <authorList>
            <person name="Floudas D."/>
            <person name="Binder M."/>
            <person name="Riley R."/>
            <person name="Barry K."/>
            <person name="Blanchette R.A."/>
            <person name="Henrissat B."/>
            <person name="Martinez A.T."/>
            <person name="Otillar R."/>
            <person name="Spatafora J.W."/>
            <person name="Yadav J.S."/>
            <person name="Aerts A."/>
            <person name="Benoit I."/>
            <person name="Boyd A."/>
            <person name="Carlson A."/>
            <person name="Copeland A."/>
            <person name="Coutinho P.M."/>
            <person name="de Vries R.P."/>
            <person name="Ferreira P."/>
            <person name="Findley K."/>
            <person name="Foster B."/>
            <person name="Gaskell J."/>
            <person name="Glotzer D."/>
            <person name="Gorecki P."/>
            <person name="Heitman J."/>
            <person name="Hesse C."/>
            <person name="Hori C."/>
            <person name="Igarashi K."/>
            <person name="Jurgens J.A."/>
            <person name="Kallen N."/>
            <person name="Kersten P."/>
            <person name="Kohler A."/>
            <person name="Kuees U."/>
            <person name="Kumar T.K.A."/>
            <person name="Kuo A."/>
            <person name="LaButti K."/>
            <person name="Larrondo L.F."/>
            <person name="Lindquist E."/>
            <person name="Ling A."/>
            <person name="Lombard V."/>
            <person name="Lucas S."/>
            <person name="Lundell T."/>
            <person name="Martin R."/>
            <person name="McLaughlin D.J."/>
            <person name="Morgenstern I."/>
            <person name="Morin E."/>
            <person name="Murat C."/>
            <person name="Nagy L.G."/>
            <person name="Nolan M."/>
            <person name="Ohm R.A."/>
            <person name="Patyshakuliyeva A."/>
            <person name="Rokas A."/>
            <person name="Ruiz-Duenas F.J."/>
            <person name="Sabat G."/>
            <person name="Salamov A."/>
            <person name="Samejima M."/>
            <person name="Schmutz J."/>
            <person name="Slot J.C."/>
            <person name="St John F."/>
            <person name="Stenlid J."/>
            <person name="Sun H."/>
            <person name="Sun S."/>
            <person name="Syed K."/>
            <person name="Tsang A."/>
            <person name="Wiebenga A."/>
            <person name="Young D."/>
            <person name="Pisabarro A."/>
            <person name="Eastwood D.C."/>
            <person name="Martin F."/>
            <person name="Cullen D."/>
            <person name="Grigoriev I.V."/>
            <person name="Hibbett D.S."/>
        </authorList>
    </citation>
    <scope>NUCLEOTIDE SEQUENCE [LARGE SCALE GENOMIC DNA]</scope>
    <source>
        <strain evidence="2">HHB-11173 SS5</strain>
    </source>
</reference>
<sequence>MPPRNAYLDDDEHEGYGYDTVTLSTLTHLSAIARANAHTLRGSWRCWKDRSEQQLEVERLRRLRRKISFVNASKPSAKRPSTVATDKANASFKPQHPLMSSIALSASPFFNVSMTPCPPADVSIINLIARSHTITEPRASALDGSPGLGSSAALPAKFEASIALIFPGGKPLRPSHPSESASTSSSLSSPSFPSTAGFIMDDENVHVNPSLALSFSSYTADSGSHKTENTPWLAYTRKNILLHAYAEQLNQFLISLDTVRGGRRWCGRSRRRRRAWWEKHWQVWKAHARAV</sequence>
<dbReference type="EMBL" id="JH687551">
    <property type="protein sequence ID" value="EIN05298.1"/>
    <property type="molecule type" value="Genomic_DNA"/>
</dbReference>
<dbReference type="KEGG" id="psq:PUNSTDRAFT_146128"/>
<proteinExistence type="predicted"/>
<dbReference type="RefSeq" id="XP_007387701.1">
    <property type="nucleotide sequence ID" value="XM_007387639.1"/>
</dbReference>
<accession>R7S4Y4</accession>
<dbReference type="GeneID" id="18881580"/>
<dbReference type="HOGENOM" id="CLU_956898_0_0_1"/>
<organism evidence="1 2">
    <name type="scientific">Punctularia strigosozonata (strain HHB-11173)</name>
    <name type="common">White-rot fungus</name>
    <dbReference type="NCBI Taxonomy" id="741275"/>
    <lineage>
        <taxon>Eukaryota</taxon>
        <taxon>Fungi</taxon>
        <taxon>Dikarya</taxon>
        <taxon>Basidiomycota</taxon>
        <taxon>Agaricomycotina</taxon>
        <taxon>Agaricomycetes</taxon>
        <taxon>Corticiales</taxon>
        <taxon>Punctulariaceae</taxon>
        <taxon>Punctularia</taxon>
    </lineage>
</organism>
<dbReference type="Proteomes" id="UP000054196">
    <property type="component" value="Unassembled WGS sequence"/>
</dbReference>
<protein>
    <submittedName>
        <fullName evidence="1">Uncharacterized protein</fullName>
    </submittedName>
</protein>
<keyword evidence="2" id="KW-1185">Reference proteome</keyword>
<dbReference type="OrthoDB" id="333905at2759"/>
<dbReference type="AlphaFoldDB" id="R7S4Y4"/>
<name>R7S4Y4_PUNST</name>
<evidence type="ECO:0000313" key="2">
    <source>
        <dbReference type="Proteomes" id="UP000054196"/>
    </source>
</evidence>
<gene>
    <name evidence="1" type="ORF">PUNSTDRAFT_146128</name>
</gene>
<evidence type="ECO:0000313" key="1">
    <source>
        <dbReference type="EMBL" id="EIN05298.1"/>
    </source>
</evidence>